<dbReference type="Proteomes" id="UP000616201">
    <property type="component" value="Unassembled WGS sequence"/>
</dbReference>
<evidence type="ECO:0000256" key="9">
    <source>
        <dbReference type="ARBA" id="ARBA00050776"/>
    </source>
</evidence>
<dbReference type="InterPro" id="IPR015421">
    <property type="entry name" value="PyrdxlP-dep_Trfase_major"/>
</dbReference>
<keyword evidence="8" id="KW-0411">Iron-sulfur</keyword>
<dbReference type="PROSITE" id="PS00595">
    <property type="entry name" value="AA_TRANSFER_CLASS_5"/>
    <property type="match status" value="1"/>
</dbReference>
<dbReference type="InterPro" id="IPR015422">
    <property type="entry name" value="PyrdxlP-dep_Trfase_small"/>
</dbReference>
<dbReference type="Gene3D" id="3.90.1150.10">
    <property type="entry name" value="Aspartate Aminotransferase, domain 1"/>
    <property type="match status" value="1"/>
</dbReference>
<dbReference type="PIRSF" id="PIRSF005572">
    <property type="entry name" value="NifS"/>
    <property type="match status" value="1"/>
</dbReference>
<evidence type="ECO:0000313" key="13">
    <source>
        <dbReference type="Proteomes" id="UP000616201"/>
    </source>
</evidence>
<keyword evidence="6" id="KW-0663">Pyridoxal phosphate</keyword>
<dbReference type="InterPro" id="IPR020578">
    <property type="entry name" value="Aminotrans_V_PyrdxlP_BS"/>
</dbReference>
<evidence type="ECO:0000256" key="4">
    <source>
        <dbReference type="ARBA" id="ARBA00022679"/>
    </source>
</evidence>
<keyword evidence="5" id="KW-0479">Metal-binding</keyword>
<dbReference type="InterPro" id="IPR015424">
    <property type="entry name" value="PyrdxlP-dep_Trfase"/>
</dbReference>
<protein>
    <recommendedName>
        <fullName evidence="3">cysteine desulfurase</fullName>
        <ecNumber evidence="3">2.8.1.7</ecNumber>
    </recommendedName>
</protein>
<evidence type="ECO:0000256" key="1">
    <source>
        <dbReference type="ARBA" id="ARBA00001933"/>
    </source>
</evidence>
<sequence length="388" mass="43088">MIYLDNNATTKIDPEVLETLLPYLQEQYGNASSIQHRLGREANAAIEKARQQVASSLNVKDKEIFFTSGSTEAINTVIKGVFDNYQRKGKHIITVKTEHKAVLTVCEQLEKQGAEITYLSTDASGAIDLDELSESIRPDTILVTLMAANNETGFIHPIEHIAMRCQEKDTLYFCDATQYIGKEKIDLAQIPIDILCLSAHKIHGPKGVGALFIRRKSKPIQIEPLIVGGKQEHGFRGGTYPVHAIAGLGKAIEIATPSTSINELRDYFEAQIIQRIPETSIYCKEQLRTANCSNILFKHVRSSELMVNLPEMAIASGSACVSGDRNPSHVLKAMGYADEDAFCSIRFSLSKWTNKEELDRALLLLESACEKIRSQSPIWSMYQSGLLD</sequence>
<dbReference type="SUPFAM" id="SSF53383">
    <property type="entry name" value="PLP-dependent transferases"/>
    <property type="match status" value="1"/>
</dbReference>
<dbReference type="EC" id="2.8.1.7" evidence="3"/>
<dbReference type="GO" id="GO:0051536">
    <property type="term" value="F:iron-sulfur cluster binding"/>
    <property type="evidence" value="ECO:0007669"/>
    <property type="project" value="UniProtKB-KW"/>
</dbReference>
<dbReference type="Pfam" id="PF00266">
    <property type="entry name" value="Aminotran_5"/>
    <property type="match status" value="1"/>
</dbReference>
<accession>A0A928UWT9</accession>
<evidence type="ECO:0000313" key="12">
    <source>
        <dbReference type="EMBL" id="MBE8714443.1"/>
    </source>
</evidence>
<dbReference type="InterPro" id="IPR000192">
    <property type="entry name" value="Aminotrans_V_dom"/>
</dbReference>
<name>A0A928UWT9_9SPHI</name>
<feature type="domain" description="Aminotransferase class V" evidence="11">
    <location>
        <begin position="2"/>
        <end position="360"/>
    </location>
</feature>
<dbReference type="GO" id="GO:0031071">
    <property type="term" value="F:cysteine desulfurase activity"/>
    <property type="evidence" value="ECO:0007669"/>
    <property type="project" value="UniProtKB-EC"/>
</dbReference>
<dbReference type="Gene3D" id="3.40.640.10">
    <property type="entry name" value="Type I PLP-dependent aspartate aminotransferase-like (Major domain)"/>
    <property type="match status" value="1"/>
</dbReference>
<keyword evidence="7" id="KW-0408">Iron</keyword>
<evidence type="ECO:0000256" key="7">
    <source>
        <dbReference type="ARBA" id="ARBA00023004"/>
    </source>
</evidence>
<reference evidence="12" key="1">
    <citation type="submission" date="2018-02" db="EMBL/GenBank/DDBJ databases">
        <authorList>
            <person name="Vasarhelyi B.M."/>
            <person name="Deshmukh S."/>
            <person name="Balint B."/>
            <person name="Kukolya J."/>
        </authorList>
    </citation>
    <scope>NUCLEOTIDE SEQUENCE</scope>
    <source>
        <strain evidence="12">KB22</strain>
    </source>
</reference>
<evidence type="ECO:0000256" key="10">
    <source>
        <dbReference type="RuleBase" id="RU004504"/>
    </source>
</evidence>
<organism evidence="12 13">
    <name type="scientific">Sphingobacterium hungaricum</name>
    <dbReference type="NCBI Taxonomy" id="2082723"/>
    <lineage>
        <taxon>Bacteria</taxon>
        <taxon>Pseudomonadati</taxon>
        <taxon>Bacteroidota</taxon>
        <taxon>Sphingobacteriia</taxon>
        <taxon>Sphingobacteriales</taxon>
        <taxon>Sphingobacteriaceae</taxon>
        <taxon>Sphingobacterium</taxon>
    </lineage>
</organism>
<gene>
    <name evidence="12" type="ORF">C4F49_12195</name>
</gene>
<evidence type="ECO:0000256" key="2">
    <source>
        <dbReference type="ARBA" id="ARBA00006490"/>
    </source>
</evidence>
<evidence type="ECO:0000259" key="11">
    <source>
        <dbReference type="Pfam" id="PF00266"/>
    </source>
</evidence>
<evidence type="ECO:0000256" key="8">
    <source>
        <dbReference type="ARBA" id="ARBA00023014"/>
    </source>
</evidence>
<dbReference type="PANTHER" id="PTHR11601:SF34">
    <property type="entry name" value="CYSTEINE DESULFURASE"/>
    <property type="match status" value="1"/>
</dbReference>
<comment type="cofactor">
    <cofactor evidence="1 10">
        <name>pyridoxal 5'-phosphate</name>
        <dbReference type="ChEBI" id="CHEBI:597326"/>
    </cofactor>
</comment>
<dbReference type="InterPro" id="IPR016454">
    <property type="entry name" value="Cysteine_dSase"/>
</dbReference>
<comment type="catalytic activity">
    <reaction evidence="9">
        <text>(sulfur carrier)-H + L-cysteine = (sulfur carrier)-SH + L-alanine</text>
        <dbReference type="Rhea" id="RHEA:43892"/>
        <dbReference type="Rhea" id="RHEA-COMP:14737"/>
        <dbReference type="Rhea" id="RHEA-COMP:14739"/>
        <dbReference type="ChEBI" id="CHEBI:29917"/>
        <dbReference type="ChEBI" id="CHEBI:35235"/>
        <dbReference type="ChEBI" id="CHEBI:57972"/>
        <dbReference type="ChEBI" id="CHEBI:64428"/>
        <dbReference type="EC" id="2.8.1.7"/>
    </reaction>
</comment>
<keyword evidence="4 12" id="KW-0808">Transferase</keyword>
<proteinExistence type="inferred from homology"/>
<evidence type="ECO:0000256" key="6">
    <source>
        <dbReference type="ARBA" id="ARBA00022898"/>
    </source>
</evidence>
<evidence type="ECO:0000256" key="3">
    <source>
        <dbReference type="ARBA" id="ARBA00012239"/>
    </source>
</evidence>
<dbReference type="AlphaFoldDB" id="A0A928UWT9"/>
<dbReference type="EMBL" id="PRDK01000006">
    <property type="protein sequence ID" value="MBE8714443.1"/>
    <property type="molecule type" value="Genomic_DNA"/>
</dbReference>
<keyword evidence="13" id="KW-1185">Reference proteome</keyword>
<comment type="similarity">
    <text evidence="2">Belongs to the class-V pyridoxal-phosphate-dependent aminotransferase family. NifS/IscS subfamily.</text>
</comment>
<dbReference type="GO" id="GO:0046872">
    <property type="term" value="F:metal ion binding"/>
    <property type="evidence" value="ECO:0007669"/>
    <property type="project" value="UniProtKB-KW"/>
</dbReference>
<comment type="caution">
    <text evidence="12">The sequence shown here is derived from an EMBL/GenBank/DDBJ whole genome shotgun (WGS) entry which is preliminary data.</text>
</comment>
<evidence type="ECO:0000256" key="5">
    <source>
        <dbReference type="ARBA" id="ARBA00022723"/>
    </source>
</evidence>
<dbReference type="PANTHER" id="PTHR11601">
    <property type="entry name" value="CYSTEINE DESULFURYLASE FAMILY MEMBER"/>
    <property type="match status" value="1"/>
</dbReference>